<keyword evidence="2" id="KW-1133">Transmembrane helix</keyword>
<evidence type="ECO:0000313" key="4">
    <source>
        <dbReference type="Proteomes" id="UP000754883"/>
    </source>
</evidence>
<feature type="region of interest" description="Disordered" evidence="1">
    <location>
        <begin position="580"/>
        <end position="610"/>
    </location>
</feature>
<accession>A0A9N9UT98</accession>
<feature type="region of interest" description="Disordered" evidence="1">
    <location>
        <begin position="159"/>
        <end position="244"/>
    </location>
</feature>
<keyword evidence="2" id="KW-0472">Membrane</keyword>
<sequence length="707" mass="76492">MAVMDLVGKEGSLGQEGAARASTLVTREKPFTISNLTITIALSVTIPIVVIFVVLAVLYRRNLKKVRAEDAKDSHRDLDFGLGDTPMVDGKKKSRKSFLMGGDKNNHRNNQLSMDMNLSSPYLLPPQVQASHDSLVRDYSKEYDPYQIVNSEVGSIKSFGKESHHRSGPVRQGSFPKSSLSSHEKSNPFATPAAPEPVHRSSTPNDPTGPVHPIKPQVAERGDVNDFEPQQTPSIQTPPAVVSKNPMERIASPQIDDKFDFGLPLSDNNTGTKSPTNSGGLGIDLNLPQPLSPVDDLMFTTANSSPQPNVGSPQPTQTQTLAQPTTATPGARESQGSFYDDQPQNQTTDYYEDYSDYGRGRSTSRASLEHHMQPQPRQQPGGLGVPQQESKRLSVGFRPLPPADDLDSEDPEYRANRIRSFYKEYFDDSKETAPPVPGVPAQHSGPSAQYYEDYDGGYLGNNAFFDPDSNAFVMPYAQPVHRRAMTPPPVGRRGPPGPGPRGGPRSASRGPGPRPHGPHGSLGGMSLPGGPRSQSAWGPRPGSSASRQGRNLPPPAALKTLPTPSKLTDDSFALMNATDFAPPDAFSERARGRSQSPLGERRPYQPKVPAVSPLVNSYDELNALPSPHLLRKSSTFTGLDFLPPKKFKDGDSMSDAGSIRSNRSGLSAQAAHAIRSGAGRISRLPGDQVFTQQALASELKPQWGMRQ</sequence>
<reference evidence="3" key="1">
    <citation type="submission" date="2021-10" db="EMBL/GenBank/DDBJ databases">
        <authorList>
            <person name="Piombo E."/>
        </authorList>
    </citation>
    <scope>NUCLEOTIDE SEQUENCE</scope>
</reference>
<feature type="compositionally biased region" description="Polar residues" evidence="1">
    <location>
        <begin position="266"/>
        <end position="278"/>
    </location>
</feature>
<protein>
    <submittedName>
        <fullName evidence="3">Uncharacterized protein</fullName>
    </submittedName>
</protein>
<feature type="region of interest" description="Disordered" evidence="1">
    <location>
        <begin position="257"/>
        <end position="414"/>
    </location>
</feature>
<feature type="region of interest" description="Disordered" evidence="1">
    <location>
        <begin position="482"/>
        <end position="565"/>
    </location>
</feature>
<gene>
    <name evidence="3" type="ORF">CBYS24578_00001743</name>
</gene>
<feature type="region of interest" description="Disordered" evidence="1">
    <location>
        <begin position="426"/>
        <end position="448"/>
    </location>
</feature>
<feature type="compositionally biased region" description="Low complexity" evidence="1">
    <location>
        <begin position="313"/>
        <end position="329"/>
    </location>
</feature>
<feature type="transmembrane region" description="Helical" evidence="2">
    <location>
        <begin position="36"/>
        <end position="59"/>
    </location>
</feature>
<evidence type="ECO:0000313" key="3">
    <source>
        <dbReference type="EMBL" id="CAH0001909.1"/>
    </source>
</evidence>
<feature type="compositionally biased region" description="Pro residues" evidence="1">
    <location>
        <begin position="486"/>
        <end position="501"/>
    </location>
</feature>
<feature type="compositionally biased region" description="Polar residues" evidence="1">
    <location>
        <begin position="334"/>
        <end position="349"/>
    </location>
</feature>
<keyword evidence="2" id="KW-0812">Transmembrane</keyword>
<name>A0A9N9UT98_9HYPO</name>
<dbReference type="Proteomes" id="UP000754883">
    <property type="component" value="Unassembled WGS sequence"/>
</dbReference>
<proteinExistence type="predicted"/>
<dbReference type="PANTHER" id="PTHR42088">
    <property type="entry name" value="YALI0F10131P"/>
    <property type="match status" value="1"/>
</dbReference>
<organism evidence="3 4">
    <name type="scientific">Clonostachys byssicola</name>
    <dbReference type="NCBI Taxonomy" id="160290"/>
    <lineage>
        <taxon>Eukaryota</taxon>
        <taxon>Fungi</taxon>
        <taxon>Dikarya</taxon>
        <taxon>Ascomycota</taxon>
        <taxon>Pezizomycotina</taxon>
        <taxon>Sordariomycetes</taxon>
        <taxon>Hypocreomycetidae</taxon>
        <taxon>Hypocreales</taxon>
        <taxon>Bionectriaceae</taxon>
        <taxon>Clonostachys</taxon>
    </lineage>
</organism>
<comment type="caution">
    <text evidence="3">The sequence shown here is derived from an EMBL/GenBank/DDBJ whole genome shotgun (WGS) entry which is preliminary data.</text>
</comment>
<dbReference type="OrthoDB" id="5417135at2759"/>
<dbReference type="EMBL" id="CABFNO020001560">
    <property type="protein sequence ID" value="CAH0001909.1"/>
    <property type="molecule type" value="Genomic_DNA"/>
</dbReference>
<evidence type="ECO:0000256" key="1">
    <source>
        <dbReference type="SAM" id="MobiDB-lite"/>
    </source>
</evidence>
<keyword evidence="4" id="KW-1185">Reference proteome</keyword>
<feature type="compositionally biased region" description="Polar residues" evidence="1">
    <location>
        <begin position="300"/>
        <end position="312"/>
    </location>
</feature>
<dbReference type="PANTHER" id="PTHR42088:SF1">
    <property type="entry name" value="YALI0F10131P"/>
    <property type="match status" value="1"/>
</dbReference>
<evidence type="ECO:0000256" key="2">
    <source>
        <dbReference type="SAM" id="Phobius"/>
    </source>
</evidence>
<dbReference type="AlphaFoldDB" id="A0A9N9UT98"/>
<feature type="compositionally biased region" description="Polar residues" evidence="1">
    <location>
        <begin position="228"/>
        <end position="237"/>
    </location>
</feature>
<feature type="compositionally biased region" description="Low complexity" evidence="1">
    <location>
        <begin position="373"/>
        <end position="388"/>
    </location>
</feature>